<dbReference type="InterPro" id="IPR003688">
    <property type="entry name" value="TraG/VirD4"/>
</dbReference>
<keyword evidence="4" id="KW-0812">Transmembrane</keyword>
<keyword evidence="5" id="KW-1133">Transmembrane helix</keyword>
<dbReference type="AlphaFoldDB" id="A0A2T5IH43"/>
<name>A0A2T5IH43_9PROT</name>
<dbReference type="RefSeq" id="WP_107761203.1">
    <property type="nucleotide sequence ID" value="NZ_QAOK01000002.1"/>
</dbReference>
<keyword evidence="3" id="KW-1003">Cell membrane</keyword>
<dbReference type="PANTHER" id="PTHR37937">
    <property type="entry name" value="CONJUGATIVE TRANSFER: DNA TRANSPORT"/>
    <property type="match status" value="1"/>
</dbReference>
<comment type="subcellular location">
    <subcellularLocation>
        <location evidence="1">Cell membrane</location>
        <topology evidence="1">Multi-pass membrane protein</topology>
    </subcellularLocation>
</comment>
<dbReference type="GO" id="GO:0005886">
    <property type="term" value="C:plasma membrane"/>
    <property type="evidence" value="ECO:0007669"/>
    <property type="project" value="UniProtKB-SubCell"/>
</dbReference>
<evidence type="ECO:0000256" key="5">
    <source>
        <dbReference type="ARBA" id="ARBA00022989"/>
    </source>
</evidence>
<proteinExistence type="inferred from homology"/>
<dbReference type="Gene3D" id="3.40.50.300">
    <property type="entry name" value="P-loop containing nucleotide triphosphate hydrolases"/>
    <property type="match status" value="1"/>
</dbReference>
<dbReference type="PANTHER" id="PTHR37937:SF1">
    <property type="entry name" value="CONJUGATIVE TRANSFER: DNA TRANSPORT"/>
    <property type="match status" value="1"/>
</dbReference>
<gene>
    <name evidence="7" type="ORF">C8R21_102153</name>
</gene>
<keyword evidence="6" id="KW-0472">Membrane</keyword>
<evidence type="ECO:0000256" key="6">
    <source>
        <dbReference type="ARBA" id="ARBA00023136"/>
    </source>
</evidence>
<evidence type="ECO:0000256" key="4">
    <source>
        <dbReference type="ARBA" id="ARBA00022692"/>
    </source>
</evidence>
<evidence type="ECO:0000256" key="3">
    <source>
        <dbReference type="ARBA" id="ARBA00022475"/>
    </source>
</evidence>
<sequence length="635" mass="69399">MLSLPRGTFQGNHNVPLSSADWETPHAVERLAFRGGASLFLGAIPYSDNWKKLAEFHSAAAKVITKIEESNLPPLHRAALVERLEDVLRTAQVADCVPLGLDDDRHMVTVAGARSGKGRSSIIPNLCLYPGSVVVLDPKGENASLTAARRGPGDEWTEGMGQDVYVLDPFGVADVPDALRAGLNPLSLLDADSPLVVDDAALLAEGLVVSHDPRDSHWDETARNFVKGLILHLITTRKNPTLFDFRDFLMQGDRAGWNAACAEDPDFKEDCPTPFWYLLDTMRRNEALNGVIAGAGESLAGTGQNERGSILSTARRNTAFLDTLGPRFRDTLSGAGATFRPDILKEAEKGATIYLCLPAERMGTHGRWLRLMIGIFLERMQRNLKPPACGAPVLFLLEEFFTLGPMPAIEKAAGYAAGFGVKLWAILQDLNQLKSLYPSNWQTFLANAGIVQIFGASDRETLEYASKSLGEFEVVRVVASQSENRNEGYGEPAPADVMGRMVGGLFSRDYKASAAQLVVHSVADKQSRTGSASQSMNASEGLHTVPLLRPDEIALQFSRESGASLLLIKGRRPVWCLRINYDTSPWFAGLFTPLPDYRKDSEKGLVPWPLWQRPAEPFRGPANAFNALVRECGMD</sequence>
<protein>
    <submittedName>
        <fullName evidence="7">Type IV secretory pathway TraG/TraD family ATPase VirD4</fullName>
    </submittedName>
</protein>
<dbReference type="CDD" id="cd01127">
    <property type="entry name" value="TrwB_TraG_TraD_VirD4"/>
    <property type="match status" value="2"/>
</dbReference>
<reference evidence="7 8" key="1">
    <citation type="submission" date="2018-04" db="EMBL/GenBank/DDBJ databases">
        <title>Active sludge and wastewater microbial communities from Klosterneuburg, Austria.</title>
        <authorList>
            <person name="Wagner M."/>
        </authorList>
    </citation>
    <scope>NUCLEOTIDE SEQUENCE [LARGE SCALE GENOMIC DNA]</scope>
    <source>
        <strain evidence="7 8">Nl12</strain>
    </source>
</reference>
<dbReference type="SUPFAM" id="SSF52540">
    <property type="entry name" value="P-loop containing nucleoside triphosphate hydrolases"/>
    <property type="match status" value="1"/>
</dbReference>
<dbReference type="InterPro" id="IPR051539">
    <property type="entry name" value="T4SS-coupling_protein"/>
</dbReference>
<organism evidence="7 8">
    <name type="scientific">Nitrosospira multiformis</name>
    <dbReference type="NCBI Taxonomy" id="1231"/>
    <lineage>
        <taxon>Bacteria</taxon>
        <taxon>Pseudomonadati</taxon>
        <taxon>Pseudomonadota</taxon>
        <taxon>Betaproteobacteria</taxon>
        <taxon>Nitrosomonadales</taxon>
        <taxon>Nitrosomonadaceae</taxon>
        <taxon>Nitrosospira</taxon>
    </lineage>
</organism>
<evidence type="ECO:0000256" key="1">
    <source>
        <dbReference type="ARBA" id="ARBA00004651"/>
    </source>
</evidence>
<dbReference type="InterPro" id="IPR027417">
    <property type="entry name" value="P-loop_NTPase"/>
</dbReference>
<dbReference type="Proteomes" id="UP000244152">
    <property type="component" value="Unassembled WGS sequence"/>
</dbReference>
<accession>A0A2T5IH43</accession>
<evidence type="ECO:0000313" key="7">
    <source>
        <dbReference type="EMBL" id="PTQ83150.1"/>
    </source>
</evidence>
<comment type="similarity">
    <text evidence="2">Belongs to the VirD4/TraG family.</text>
</comment>
<evidence type="ECO:0000313" key="8">
    <source>
        <dbReference type="Proteomes" id="UP000244152"/>
    </source>
</evidence>
<dbReference type="Pfam" id="PF02534">
    <property type="entry name" value="T4SS-DNA_transf"/>
    <property type="match status" value="1"/>
</dbReference>
<evidence type="ECO:0000256" key="2">
    <source>
        <dbReference type="ARBA" id="ARBA00008806"/>
    </source>
</evidence>
<dbReference type="EMBL" id="QAOK01000002">
    <property type="protein sequence ID" value="PTQ83150.1"/>
    <property type="molecule type" value="Genomic_DNA"/>
</dbReference>
<comment type="caution">
    <text evidence="7">The sequence shown here is derived from an EMBL/GenBank/DDBJ whole genome shotgun (WGS) entry which is preliminary data.</text>
</comment>